<evidence type="ECO:0000256" key="8">
    <source>
        <dbReference type="ARBA" id="ARBA00023136"/>
    </source>
</evidence>
<reference evidence="16" key="1">
    <citation type="submission" date="2022-11" db="EMBL/GenBank/DDBJ databases">
        <title>Centuries of genome instability and evolution in soft-shell clam transmissible cancer (bioRxiv).</title>
        <authorList>
            <person name="Hart S.F.M."/>
            <person name="Yonemitsu M.A."/>
            <person name="Giersch R.M."/>
            <person name="Beal B.F."/>
            <person name="Arriagada G."/>
            <person name="Davis B.W."/>
            <person name="Ostrander E.A."/>
            <person name="Goff S.P."/>
            <person name="Metzger M.J."/>
        </authorList>
    </citation>
    <scope>NUCLEOTIDE SEQUENCE</scope>
    <source>
        <strain evidence="16">MELC-2E11</strain>
        <tissue evidence="16">Siphon/mantle</tissue>
    </source>
</reference>
<dbReference type="InterPro" id="IPR033732">
    <property type="entry name" value="ATP_synth_F1_a_nt-bd_dom"/>
</dbReference>
<evidence type="ECO:0000256" key="1">
    <source>
        <dbReference type="ARBA" id="ARBA00004370"/>
    </source>
</evidence>
<comment type="function">
    <text evidence="12">Produces ATP from ADP in the presence of a proton gradient across the membrane.</text>
</comment>
<dbReference type="Pfam" id="PF00306">
    <property type="entry name" value="ATP-synt_ab_C"/>
    <property type="match status" value="1"/>
</dbReference>
<dbReference type="InterPro" id="IPR000793">
    <property type="entry name" value="ATP_synth_asu_C"/>
</dbReference>
<evidence type="ECO:0000259" key="13">
    <source>
        <dbReference type="Pfam" id="PF00006"/>
    </source>
</evidence>
<dbReference type="InterPro" id="IPR023366">
    <property type="entry name" value="ATP_synth_asu-like_sf"/>
</dbReference>
<dbReference type="InterPro" id="IPR020003">
    <property type="entry name" value="ATPase_a/bsu_AS"/>
</dbReference>
<dbReference type="SUPFAM" id="SSF47917">
    <property type="entry name" value="C-terminal domain of alpha and beta subunits of F1 ATP synthase"/>
    <property type="match status" value="1"/>
</dbReference>
<keyword evidence="10 12" id="KW-0066">ATP synthesis</keyword>
<protein>
    <recommendedName>
        <fullName evidence="12">ATP synthase subunit alpha</fullName>
    </recommendedName>
</protein>
<keyword evidence="9 12" id="KW-0139">CF(1)</keyword>
<dbReference type="Gene3D" id="2.40.30.20">
    <property type="match status" value="1"/>
</dbReference>
<dbReference type="HAMAP" id="MF_01346">
    <property type="entry name" value="ATP_synth_alpha_bact"/>
    <property type="match status" value="1"/>
</dbReference>
<evidence type="ECO:0000256" key="6">
    <source>
        <dbReference type="ARBA" id="ARBA00022840"/>
    </source>
</evidence>
<evidence type="ECO:0000256" key="11">
    <source>
        <dbReference type="RuleBase" id="RU000339"/>
    </source>
</evidence>
<dbReference type="Proteomes" id="UP001164746">
    <property type="component" value="Chromosome 3"/>
</dbReference>
<dbReference type="PANTHER" id="PTHR48082">
    <property type="entry name" value="ATP SYNTHASE SUBUNIT ALPHA, MITOCHONDRIAL"/>
    <property type="match status" value="1"/>
</dbReference>
<evidence type="ECO:0000256" key="7">
    <source>
        <dbReference type="ARBA" id="ARBA00023065"/>
    </source>
</evidence>
<dbReference type="CDD" id="cd18116">
    <property type="entry name" value="ATP-synt_F1_alpha_N"/>
    <property type="match status" value="1"/>
</dbReference>
<evidence type="ECO:0000313" key="16">
    <source>
        <dbReference type="EMBL" id="WAR00998.1"/>
    </source>
</evidence>
<proteinExistence type="inferred from homology"/>
<keyword evidence="8" id="KW-0472">Membrane</keyword>
<feature type="domain" description="ATP synthase alpha subunit C-terminal" evidence="14">
    <location>
        <begin position="366"/>
        <end position="490"/>
    </location>
</feature>
<gene>
    <name evidence="16" type="ORF">MAR_025370</name>
</gene>
<keyword evidence="17" id="KW-1185">Reference proteome</keyword>
<feature type="domain" description="ATPase F1/V1/A1 complex alpha/beta subunit N-terminal" evidence="15">
    <location>
        <begin position="70"/>
        <end position="136"/>
    </location>
</feature>
<dbReference type="InterPro" id="IPR038376">
    <property type="entry name" value="ATP_synth_asu_C_sf"/>
</dbReference>
<keyword evidence="5 11" id="KW-0375">Hydrogen ion transport</keyword>
<dbReference type="InterPro" id="IPR027417">
    <property type="entry name" value="P-loop_NTPase"/>
</dbReference>
<dbReference type="Pfam" id="PF02874">
    <property type="entry name" value="ATP-synt_ab_N"/>
    <property type="match status" value="1"/>
</dbReference>
<evidence type="ECO:0000256" key="12">
    <source>
        <dbReference type="RuleBase" id="RU003551"/>
    </source>
</evidence>
<name>A0ABY7DWF8_MYAAR</name>
<keyword evidence="3 11" id="KW-0813">Transport</keyword>
<evidence type="ECO:0000256" key="3">
    <source>
        <dbReference type="ARBA" id="ARBA00022448"/>
    </source>
</evidence>
<dbReference type="CDD" id="cd18113">
    <property type="entry name" value="ATP-synt_F1_alpha_C"/>
    <property type="match status" value="1"/>
</dbReference>
<evidence type="ECO:0000256" key="9">
    <source>
        <dbReference type="ARBA" id="ARBA00023196"/>
    </source>
</evidence>
<dbReference type="InterPro" id="IPR005294">
    <property type="entry name" value="ATP_synth_F1_asu"/>
</dbReference>
<evidence type="ECO:0000256" key="5">
    <source>
        <dbReference type="ARBA" id="ARBA00022781"/>
    </source>
</evidence>
<dbReference type="PROSITE" id="PS00152">
    <property type="entry name" value="ATPASE_ALPHA_BETA"/>
    <property type="match status" value="1"/>
</dbReference>
<dbReference type="NCBIfam" id="TIGR00962">
    <property type="entry name" value="atpA"/>
    <property type="match status" value="1"/>
</dbReference>
<dbReference type="CDD" id="cd01132">
    <property type="entry name" value="F1-ATPase_alpha_CD"/>
    <property type="match status" value="1"/>
</dbReference>
<keyword evidence="7 11" id="KW-0406">Ion transport</keyword>
<dbReference type="EMBL" id="CP111014">
    <property type="protein sequence ID" value="WAR00998.1"/>
    <property type="molecule type" value="Genomic_DNA"/>
</dbReference>
<sequence>MLTARVASTLVRQLPRATSKVCRNVLGAGSVASRNLSTANKLYAAKSGGAEVSSILEERILGQSTTANLEETGRVLSIGDGIARVYGLKNIQAEEMVEFSSGLKGMALNLEPDNVGVVVFGNDRLIKEGDVVKRTGAIVDVPVGTTWMQGASTCGNQGPGKTAIAIDTIINQKRFNDGDDEKKKLYCIYVAIGQKRSTVAQIVKRLTDADAMKYTIVVSATASDAAPLQYLAPYSGCTMGEYFRDNGRHALIIYDDLSKQAVAYRQMSLLLRRPPGREAYPGDVFYLHSRLLERAAKMNDANGGGSLTALPVIETQAGDVSAYIPTNVISITDGQIFLETELFYKGIRPAINVGLSVSRVGSAAMTKAMKQVTGSMKLELAQYREVAAFAQFGSDLDQSTQNLLNRGVRLTELLKQGQYAPMAIEEQVACIYAGVKGHLDKVEPSKITQAEEELMEHIKLTQQDLLADIRTKNLISDESDAKLKEVISSFMASWSA</sequence>
<organism evidence="16 17">
    <name type="scientific">Mya arenaria</name>
    <name type="common">Soft-shell clam</name>
    <dbReference type="NCBI Taxonomy" id="6604"/>
    <lineage>
        <taxon>Eukaryota</taxon>
        <taxon>Metazoa</taxon>
        <taxon>Spiralia</taxon>
        <taxon>Lophotrochozoa</taxon>
        <taxon>Mollusca</taxon>
        <taxon>Bivalvia</taxon>
        <taxon>Autobranchia</taxon>
        <taxon>Heteroconchia</taxon>
        <taxon>Euheterodonta</taxon>
        <taxon>Imparidentia</taxon>
        <taxon>Neoheterodontei</taxon>
        <taxon>Myida</taxon>
        <taxon>Myoidea</taxon>
        <taxon>Myidae</taxon>
        <taxon>Mya</taxon>
    </lineage>
</organism>
<evidence type="ECO:0000256" key="2">
    <source>
        <dbReference type="ARBA" id="ARBA00008936"/>
    </source>
</evidence>
<dbReference type="PANTHER" id="PTHR48082:SF2">
    <property type="entry name" value="ATP SYNTHASE SUBUNIT ALPHA, MITOCHONDRIAL"/>
    <property type="match status" value="1"/>
</dbReference>
<dbReference type="Gene3D" id="1.20.150.20">
    <property type="entry name" value="ATP synthase alpha/beta chain, C-terminal domain"/>
    <property type="match status" value="1"/>
</dbReference>
<comment type="similarity">
    <text evidence="2 11">Belongs to the ATPase alpha/beta chains family.</text>
</comment>
<dbReference type="Pfam" id="PF00006">
    <property type="entry name" value="ATP-synt_ab"/>
    <property type="match status" value="1"/>
</dbReference>
<dbReference type="InterPro" id="IPR004100">
    <property type="entry name" value="ATPase_F1/V1/A1_a/bsu_N"/>
</dbReference>
<dbReference type="SUPFAM" id="SSF52540">
    <property type="entry name" value="P-loop containing nucleoside triphosphate hydrolases"/>
    <property type="match status" value="1"/>
</dbReference>
<evidence type="ECO:0000259" key="14">
    <source>
        <dbReference type="Pfam" id="PF00306"/>
    </source>
</evidence>
<evidence type="ECO:0000313" key="17">
    <source>
        <dbReference type="Proteomes" id="UP001164746"/>
    </source>
</evidence>
<dbReference type="Gene3D" id="3.40.50.300">
    <property type="entry name" value="P-loop containing nucleotide triphosphate hydrolases"/>
    <property type="match status" value="1"/>
</dbReference>
<dbReference type="InterPro" id="IPR036121">
    <property type="entry name" value="ATPase_F1/V1/A1_a/bsu_N_sf"/>
</dbReference>
<accession>A0ABY7DWF8</accession>
<keyword evidence="6 12" id="KW-0067">ATP-binding</keyword>
<evidence type="ECO:0000256" key="4">
    <source>
        <dbReference type="ARBA" id="ARBA00022741"/>
    </source>
</evidence>
<evidence type="ECO:0000259" key="15">
    <source>
        <dbReference type="Pfam" id="PF02874"/>
    </source>
</evidence>
<dbReference type="InterPro" id="IPR000194">
    <property type="entry name" value="ATPase_F1/V1/A1_a/bsu_nucl-bd"/>
</dbReference>
<comment type="subcellular location">
    <subcellularLocation>
        <location evidence="1">Membrane</location>
    </subcellularLocation>
</comment>
<evidence type="ECO:0000256" key="10">
    <source>
        <dbReference type="ARBA" id="ARBA00023310"/>
    </source>
</evidence>
<feature type="domain" description="ATPase F1/V1/A1 complex alpha/beta subunit nucleotide-binding" evidence="13">
    <location>
        <begin position="154"/>
        <end position="358"/>
    </location>
</feature>
<dbReference type="SUPFAM" id="SSF50615">
    <property type="entry name" value="N-terminal domain of alpha and beta subunits of F1 ATP synthase"/>
    <property type="match status" value="1"/>
</dbReference>
<keyword evidence="4 12" id="KW-0547">Nucleotide-binding</keyword>